<dbReference type="AlphaFoldDB" id="A0A8W8MB04"/>
<evidence type="ECO:0000256" key="1">
    <source>
        <dbReference type="SAM" id="Phobius"/>
    </source>
</evidence>
<keyword evidence="1" id="KW-0812">Transmembrane</keyword>
<sequence length="107" mass="12747">MMDRHYREMSSFTIVKCIIVMVLTNFIQVSGSIDDSQKMFLKDYILRRFQTNEEDIPYEYSNDMKQKDQPALFVIEKVLRPREYDVTRQLDVAVDKRAFNIQGSILK</sequence>
<proteinExistence type="predicted"/>
<feature type="transmembrane region" description="Helical" evidence="1">
    <location>
        <begin position="12"/>
        <end position="31"/>
    </location>
</feature>
<reference evidence="2" key="1">
    <citation type="submission" date="2022-08" db="UniProtKB">
        <authorList>
            <consortium name="EnsemblMetazoa"/>
        </authorList>
    </citation>
    <scope>IDENTIFICATION</scope>
    <source>
        <strain evidence="2">05x7-T-G4-1.051#20</strain>
    </source>
</reference>
<accession>A0A8W8MB04</accession>
<keyword evidence="1" id="KW-1133">Transmembrane helix</keyword>
<dbReference type="OrthoDB" id="10403803at2759"/>
<organism evidence="2 3">
    <name type="scientific">Magallana gigas</name>
    <name type="common">Pacific oyster</name>
    <name type="synonym">Crassostrea gigas</name>
    <dbReference type="NCBI Taxonomy" id="29159"/>
    <lineage>
        <taxon>Eukaryota</taxon>
        <taxon>Metazoa</taxon>
        <taxon>Spiralia</taxon>
        <taxon>Lophotrochozoa</taxon>
        <taxon>Mollusca</taxon>
        <taxon>Bivalvia</taxon>
        <taxon>Autobranchia</taxon>
        <taxon>Pteriomorphia</taxon>
        <taxon>Ostreida</taxon>
        <taxon>Ostreoidea</taxon>
        <taxon>Ostreidae</taxon>
        <taxon>Magallana</taxon>
    </lineage>
</organism>
<name>A0A8W8MB04_MAGGI</name>
<protein>
    <submittedName>
        <fullName evidence="2">Uncharacterized protein</fullName>
    </submittedName>
</protein>
<dbReference type="Proteomes" id="UP000005408">
    <property type="component" value="Unassembled WGS sequence"/>
</dbReference>
<keyword evidence="1" id="KW-0472">Membrane</keyword>
<evidence type="ECO:0000313" key="2">
    <source>
        <dbReference type="EnsemblMetazoa" id="G32637.2:cds"/>
    </source>
</evidence>
<evidence type="ECO:0000313" key="3">
    <source>
        <dbReference type="Proteomes" id="UP000005408"/>
    </source>
</evidence>
<keyword evidence="3" id="KW-1185">Reference proteome</keyword>
<dbReference type="EnsemblMetazoa" id="G32637.2">
    <property type="protein sequence ID" value="G32637.2:cds"/>
    <property type="gene ID" value="G32637"/>
</dbReference>